<dbReference type="Proteomes" id="UP000247523">
    <property type="component" value="Unassembled WGS sequence"/>
</dbReference>
<dbReference type="Gene3D" id="3.30.70.120">
    <property type="match status" value="1"/>
</dbReference>
<protein>
    <recommendedName>
        <fullName evidence="5">P-II family nitrogen regulator</fullName>
    </recommendedName>
</protein>
<reference evidence="2 3" key="1">
    <citation type="journal article" date="2017" name="Genome Announc.">
        <title>Draft Genome Sequence of a Sporulating and Motile Strain of Lachnotalea glycerini Isolated from Water in Quebec City, Canada.</title>
        <authorList>
            <person name="Maheux A.F."/>
            <person name="Boudreau D.K."/>
            <person name="Berube E."/>
            <person name="Boissinot M."/>
            <person name="Raymond F."/>
            <person name="Brodeur S."/>
            <person name="Corbeil J."/>
            <person name="Isabel S."/>
            <person name="Omar R.F."/>
            <person name="Bergeron M.G."/>
        </authorList>
    </citation>
    <scope>NUCLEOTIDE SEQUENCE [LARGE SCALE GENOMIC DNA]</scope>
    <source>
        <strain evidence="2 3">CCRI-19302</strain>
    </source>
</reference>
<gene>
    <name evidence="1" type="ORF">C8E03_113103</name>
    <name evidence="2" type="ORF">CG710_014880</name>
</gene>
<reference evidence="1 4" key="2">
    <citation type="submission" date="2018-05" db="EMBL/GenBank/DDBJ databases">
        <title>Genomic Encyclopedia of Type Strains, Phase IV (KMG-IV): sequencing the most valuable type-strain genomes for metagenomic binning, comparative biology and taxonomic classification.</title>
        <authorList>
            <person name="Goeker M."/>
        </authorList>
    </citation>
    <scope>NUCLEOTIDE SEQUENCE [LARGE SCALE GENOMIC DNA]</scope>
    <source>
        <strain evidence="1 4">DSM 28816</strain>
    </source>
</reference>
<dbReference type="SUPFAM" id="SSF54913">
    <property type="entry name" value="GlnB-like"/>
    <property type="match status" value="1"/>
</dbReference>
<dbReference type="EMBL" id="QICS01000013">
    <property type="protein sequence ID" value="PXV86318.1"/>
    <property type="molecule type" value="Genomic_DNA"/>
</dbReference>
<dbReference type="OrthoDB" id="9810781at2"/>
<reference evidence="2" key="3">
    <citation type="submission" date="2018-07" db="EMBL/GenBank/DDBJ databases">
        <authorList>
            <person name="Quirk P.G."/>
            <person name="Krulwich T.A."/>
        </authorList>
    </citation>
    <scope>NUCLEOTIDE SEQUENCE</scope>
    <source>
        <strain evidence="2">CCRI-19302</strain>
    </source>
</reference>
<dbReference type="AlphaFoldDB" id="A0A255IN49"/>
<dbReference type="RefSeq" id="WP_094376447.1">
    <property type="nucleotide sequence ID" value="NZ_NOKA02000038.1"/>
</dbReference>
<dbReference type="EMBL" id="NOKA02000038">
    <property type="protein sequence ID" value="RDY30408.1"/>
    <property type="molecule type" value="Genomic_DNA"/>
</dbReference>
<evidence type="ECO:0000313" key="2">
    <source>
        <dbReference type="EMBL" id="RDY30408.1"/>
    </source>
</evidence>
<name>A0A255IN49_9FIRM</name>
<accession>A0A255IN49</accession>
<organism evidence="1 4">
    <name type="scientific">Lachnotalea glycerini</name>
    <dbReference type="NCBI Taxonomy" id="1763509"/>
    <lineage>
        <taxon>Bacteria</taxon>
        <taxon>Bacillati</taxon>
        <taxon>Bacillota</taxon>
        <taxon>Clostridia</taxon>
        <taxon>Lachnospirales</taxon>
        <taxon>Lachnospiraceae</taxon>
        <taxon>Lachnotalea</taxon>
    </lineage>
</organism>
<evidence type="ECO:0000313" key="4">
    <source>
        <dbReference type="Proteomes" id="UP000247523"/>
    </source>
</evidence>
<comment type="caution">
    <text evidence="1">The sequence shown here is derived from an EMBL/GenBank/DDBJ whole genome shotgun (WGS) entry which is preliminary data.</text>
</comment>
<dbReference type="InterPro" id="IPR011322">
    <property type="entry name" value="N-reg_PII-like_a/b"/>
</dbReference>
<proteinExistence type="predicted"/>
<dbReference type="Proteomes" id="UP000216411">
    <property type="component" value="Unassembled WGS sequence"/>
</dbReference>
<evidence type="ECO:0008006" key="5">
    <source>
        <dbReference type="Google" id="ProtNLM"/>
    </source>
</evidence>
<evidence type="ECO:0000313" key="3">
    <source>
        <dbReference type="Proteomes" id="UP000216411"/>
    </source>
</evidence>
<keyword evidence="3" id="KW-1185">Reference proteome</keyword>
<dbReference type="InterPro" id="IPR015867">
    <property type="entry name" value="N-reg_PII/ATP_PRibTrfase_C"/>
</dbReference>
<sequence length="117" mass="13015">MKVLFLVLNKTEKLDELLMEFVKRNINGATVVDSAGMARILCNKHDNDEIPFLGSIRAFLYPEREKSNLILTVIEDNQLEGAVEAIESVVGDLSKKDTGIVFSVPIDFVKGIYKSGK</sequence>
<evidence type="ECO:0000313" key="1">
    <source>
        <dbReference type="EMBL" id="PXV86318.1"/>
    </source>
</evidence>